<protein>
    <submittedName>
        <fullName evidence="1">Uncharacterized protein</fullName>
    </submittedName>
</protein>
<gene>
    <name evidence="1" type="ORF">LQ50_17225</name>
</gene>
<organism evidence="1 2">
    <name type="scientific">Halalkalibacter okhensis</name>
    <dbReference type="NCBI Taxonomy" id="333138"/>
    <lineage>
        <taxon>Bacteria</taxon>
        <taxon>Bacillati</taxon>
        <taxon>Bacillota</taxon>
        <taxon>Bacilli</taxon>
        <taxon>Bacillales</taxon>
        <taxon>Bacillaceae</taxon>
        <taxon>Halalkalibacter</taxon>
    </lineage>
</organism>
<comment type="caution">
    <text evidence="1">The sequence shown here is derived from an EMBL/GenBank/DDBJ whole genome shotgun (WGS) entry which is preliminary data.</text>
</comment>
<proteinExistence type="predicted"/>
<sequence>MWVKGGSRGQVPRPIDPFPIINKHSMIIWVFLKKTARKFAKQELNDPQSQEIFCEYLTPKIKNLNQYLWISHVLWRTSV</sequence>
<dbReference type="AlphaFoldDB" id="A0A0B0IE47"/>
<name>A0A0B0IE47_9BACI</name>
<reference evidence="1 2" key="1">
    <citation type="submission" date="2014-09" db="EMBL/GenBank/DDBJ databases">
        <title>Genome sequencing and annotation of Bacillus Okhensis strain Kh10-101T.</title>
        <authorList>
            <person name="Prakash J.S."/>
        </authorList>
    </citation>
    <scope>NUCLEOTIDE SEQUENCE [LARGE SCALE GENOMIC DNA]</scope>
    <source>
        <strain evidence="2">Kh10-101T</strain>
    </source>
</reference>
<keyword evidence="2" id="KW-1185">Reference proteome</keyword>
<evidence type="ECO:0000313" key="2">
    <source>
        <dbReference type="Proteomes" id="UP000030832"/>
    </source>
</evidence>
<dbReference type="Proteomes" id="UP000030832">
    <property type="component" value="Unassembled WGS sequence"/>
</dbReference>
<accession>A0A0B0IE47</accession>
<evidence type="ECO:0000313" key="1">
    <source>
        <dbReference type="EMBL" id="KHF39162.1"/>
    </source>
</evidence>
<dbReference type="EMBL" id="JRJU01000023">
    <property type="protein sequence ID" value="KHF39162.1"/>
    <property type="molecule type" value="Genomic_DNA"/>
</dbReference>